<feature type="region of interest" description="Disordered" evidence="1">
    <location>
        <begin position="322"/>
        <end position="343"/>
    </location>
</feature>
<dbReference type="CDD" id="cd00920">
    <property type="entry name" value="Cupredoxin"/>
    <property type="match status" value="1"/>
</dbReference>
<dbReference type="RefSeq" id="XP_016217588.1">
    <property type="nucleotide sequence ID" value="XM_016354576.1"/>
</dbReference>
<dbReference type="InterPro" id="IPR052953">
    <property type="entry name" value="Ser-rich/MCO-related"/>
</dbReference>
<feature type="chain" id="PRO_5007395207" description="Phytocyanin domain-containing protein" evidence="3">
    <location>
        <begin position="21"/>
        <end position="343"/>
    </location>
</feature>
<gene>
    <name evidence="4" type="ORF">PV09_01651</name>
</gene>
<dbReference type="Gene3D" id="2.60.40.420">
    <property type="entry name" value="Cupredoxins - blue copper proteins"/>
    <property type="match status" value="1"/>
</dbReference>
<organism evidence="4 5">
    <name type="scientific">Verruconis gallopava</name>
    <dbReference type="NCBI Taxonomy" id="253628"/>
    <lineage>
        <taxon>Eukaryota</taxon>
        <taxon>Fungi</taxon>
        <taxon>Dikarya</taxon>
        <taxon>Ascomycota</taxon>
        <taxon>Pezizomycotina</taxon>
        <taxon>Dothideomycetes</taxon>
        <taxon>Pleosporomycetidae</taxon>
        <taxon>Venturiales</taxon>
        <taxon>Sympoventuriaceae</taxon>
        <taxon>Verruconis</taxon>
    </lineage>
</organism>
<proteinExistence type="predicted"/>
<feature type="transmembrane region" description="Helical" evidence="2">
    <location>
        <begin position="216"/>
        <end position="238"/>
    </location>
</feature>
<keyword evidence="5" id="KW-1185">Reference proteome</keyword>
<dbReference type="SUPFAM" id="SSF49503">
    <property type="entry name" value="Cupredoxins"/>
    <property type="match status" value="1"/>
</dbReference>
<name>A0A0D2B8Y8_9PEZI</name>
<dbReference type="STRING" id="253628.A0A0D2B8Y8"/>
<keyword evidence="2" id="KW-1133">Transmembrane helix</keyword>
<dbReference type="RefSeq" id="XP_016217589.1">
    <property type="nucleotide sequence ID" value="XM_016354577.1"/>
</dbReference>
<dbReference type="PANTHER" id="PTHR34883">
    <property type="entry name" value="SERINE-RICH PROTEIN, PUTATIVE-RELATED-RELATED"/>
    <property type="match status" value="1"/>
</dbReference>
<dbReference type="GeneID" id="27309624"/>
<dbReference type="OrthoDB" id="2331100at2759"/>
<keyword evidence="2" id="KW-0812">Transmembrane</keyword>
<evidence type="ECO:0000256" key="2">
    <source>
        <dbReference type="SAM" id="Phobius"/>
    </source>
</evidence>
<evidence type="ECO:0000313" key="4">
    <source>
        <dbReference type="EMBL" id="KIW07719.1"/>
    </source>
</evidence>
<evidence type="ECO:0008006" key="6">
    <source>
        <dbReference type="Google" id="ProtNLM"/>
    </source>
</evidence>
<evidence type="ECO:0000313" key="5">
    <source>
        <dbReference type="Proteomes" id="UP000053259"/>
    </source>
</evidence>
<dbReference type="InterPro" id="IPR008972">
    <property type="entry name" value="Cupredoxin"/>
</dbReference>
<dbReference type="HOGENOM" id="CLU_043835_1_1_1"/>
<dbReference type="VEuPathDB" id="FungiDB:PV09_01651"/>
<keyword evidence="2" id="KW-0472">Membrane</keyword>
<sequence length="343" mass="35938">MITLFYAIFALSQFDIGVLAQQAGTSTTTAAATFTVDVGKGGHTFRPDVIQADVGDIVQFNFFPPNHSVVRAEYLYPCIPYEKIAVGKEGFFSGFHPVDAVLDNPPSWSIRINDTEPIFFYCSAPDSCIKYQMVGVINPNSTELLSTQKAYAANSTYMLQPGEDFPSEAGASTTASSSNYPTSTESASSASSSALAAATSTTAENTSHKSSFPAGAIAGVVVGVVAIIALAAALFYFIGRHRTVKAQQAVTGMLSAEKVTGGGGNSPVVPMAGPGESIIGPGGMVYVPVQATNFQRMSVPPTYGSPDPAQQRVSTFSAQQMSATVHRTSSPPVELDAPKGQQY</sequence>
<dbReference type="EMBL" id="KN847532">
    <property type="protein sequence ID" value="KIW07720.1"/>
    <property type="molecule type" value="Genomic_DNA"/>
</dbReference>
<dbReference type="Proteomes" id="UP000053259">
    <property type="component" value="Unassembled WGS sequence"/>
</dbReference>
<evidence type="ECO:0000256" key="1">
    <source>
        <dbReference type="SAM" id="MobiDB-lite"/>
    </source>
</evidence>
<reference evidence="4 5" key="1">
    <citation type="submission" date="2015-01" db="EMBL/GenBank/DDBJ databases">
        <title>The Genome Sequence of Ochroconis gallopava CBS43764.</title>
        <authorList>
            <consortium name="The Broad Institute Genomics Platform"/>
            <person name="Cuomo C."/>
            <person name="de Hoog S."/>
            <person name="Gorbushina A."/>
            <person name="Stielow B."/>
            <person name="Teixiera M."/>
            <person name="Abouelleil A."/>
            <person name="Chapman S.B."/>
            <person name="Priest M."/>
            <person name="Young S.K."/>
            <person name="Wortman J."/>
            <person name="Nusbaum C."/>
            <person name="Birren B."/>
        </authorList>
    </citation>
    <scope>NUCLEOTIDE SEQUENCE [LARGE SCALE GENOMIC DNA]</scope>
    <source>
        <strain evidence="4 5">CBS 43764</strain>
    </source>
</reference>
<feature type="compositionally biased region" description="Polar residues" evidence="1">
    <location>
        <begin position="322"/>
        <end position="331"/>
    </location>
</feature>
<dbReference type="PANTHER" id="PTHR34883:SF8">
    <property type="entry name" value="EXTRACELLULAR SERINE-RICH PROTEIN (AFU_ORTHOLOGUE AFUA_6G00670)"/>
    <property type="match status" value="1"/>
</dbReference>
<feature type="signal peptide" evidence="3">
    <location>
        <begin position="1"/>
        <end position="20"/>
    </location>
</feature>
<keyword evidence="3" id="KW-0732">Signal</keyword>
<evidence type="ECO:0000256" key="3">
    <source>
        <dbReference type="SAM" id="SignalP"/>
    </source>
</evidence>
<dbReference type="EMBL" id="KN847532">
    <property type="protein sequence ID" value="KIW07719.1"/>
    <property type="molecule type" value="Genomic_DNA"/>
</dbReference>
<dbReference type="AlphaFoldDB" id="A0A0D2B8Y8"/>
<accession>A0A0D2B8Y8</accession>
<protein>
    <recommendedName>
        <fullName evidence="6">Phytocyanin domain-containing protein</fullName>
    </recommendedName>
</protein>